<dbReference type="EMBL" id="BMMM01000027">
    <property type="protein sequence ID" value="GGN92519.1"/>
    <property type="molecule type" value="Genomic_DNA"/>
</dbReference>
<feature type="domain" description="BPL/LPL catalytic" evidence="2">
    <location>
        <begin position="149"/>
        <end position="364"/>
    </location>
</feature>
<accession>A0A917YEP0</accession>
<evidence type="ECO:0000313" key="3">
    <source>
        <dbReference type="EMBL" id="GGN92519.1"/>
    </source>
</evidence>
<organism evidence="3 4">
    <name type="scientific">Streptomyces albiflavescens</name>
    <dbReference type="NCBI Taxonomy" id="1623582"/>
    <lineage>
        <taxon>Bacteria</taxon>
        <taxon>Bacillati</taxon>
        <taxon>Actinomycetota</taxon>
        <taxon>Actinomycetes</taxon>
        <taxon>Kitasatosporales</taxon>
        <taxon>Streptomycetaceae</taxon>
        <taxon>Streptomyces</taxon>
    </lineage>
</organism>
<keyword evidence="3" id="KW-0436">Ligase</keyword>
<name>A0A917YEP0_9ACTN</name>
<dbReference type="PROSITE" id="PS51733">
    <property type="entry name" value="BPL_LPL_CATALYTIC"/>
    <property type="match status" value="1"/>
</dbReference>
<gene>
    <name evidence="3" type="ORF">GCM10011579_090460</name>
</gene>
<sequence>MIGIIRPGWTLILMERNGGGSVHGEYKVPGGKLVVVDLEVEGGVLRHARVAGDFFLEPDEALDAVDHALNGAPADTDATGLAARIDAALPEGTVMYGLTSEGIGIAVRRALAHATDWTDYDWQLIHEGPQSPALHMALDEVLTAEVAAGRRPPTLRVWEWGAPSVIIGSFQSLRNEVDPEGAARHGIEVVRRISGGGAMFVEPGNTITYSLSVPEALVKGLSFQDSYAYLDDWVLGALGDMGIKAWYQPLNDIATDQGKIAGAAQKRVVGPVDGGGPAGPSVGGGGERRAGGSGAVLHHVTMSYDIDADKMLEVLRIGREKLSDKGTKSAKKRVDPLRRQTGLTREAVIERMIDSFRGRYGLADGKVTPEELGRAEELARSKFGSAEWTARVP</sequence>
<feature type="region of interest" description="Disordered" evidence="1">
    <location>
        <begin position="271"/>
        <end position="291"/>
    </location>
</feature>
<comment type="caution">
    <text evidence="3">The sequence shown here is derived from an EMBL/GenBank/DDBJ whole genome shotgun (WGS) entry which is preliminary data.</text>
</comment>
<dbReference type="InterPro" id="IPR050664">
    <property type="entry name" value="Octanoyltrans_LipM/LipL"/>
</dbReference>
<protein>
    <submittedName>
        <fullName evidence="3">Lipoate--protein ligase A</fullName>
    </submittedName>
</protein>
<evidence type="ECO:0000256" key="1">
    <source>
        <dbReference type="SAM" id="MobiDB-lite"/>
    </source>
</evidence>
<dbReference type="CDD" id="cd16443">
    <property type="entry name" value="LplA"/>
    <property type="match status" value="1"/>
</dbReference>
<evidence type="ECO:0000259" key="2">
    <source>
        <dbReference type="PROSITE" id="PS51733"/>
    </source>
</evidence>
<dbReference type="GO" id="GO:0016874">
    <property type="term" value="F:ligase activity"/>
    <property type="evidence" value="ECO:0007669"/>
    <property type="project" value="UniProtKB-KW"/>
</dbReference>
<dbReference type="AlphaFoldDB" id="A0A917YEP0"/>
<dbReference type="InterPro" id="IPR004143">
    <property type="entry name" value="BPL_LPL_catalytic"/>
</dbReference>
<proteinExistence type="predicted"/>
<feature type="compositionally biased region" description="Gly residues" evidence="1">
    <location>
        <begin position="272"/>
        <end position="285"/>
    </location>
</feature>
<dbReference type="Gene3D" id="3.30.930.10">
    <property type="entry name" value="Bira Bifunctional Protein, Domain 2"/>
    <property type="match status" value="1"/>
</dbReference>
<dbReference type="Proteomes" id="UP000600365">
    <property type="component" value="Unassembled WGS sequence"/>
</dbReference>
<dbReference type="PANTHER" id="PTHR43679:SF2">
    <property type="entry name" value="OCTANOYL-[GCVH]:PROTEIN N-OCTANOYLTRANSFERASE"/>
    <property type="match status" value="1"/>
</dbReference>
<reference evidence="3 4" key="1">
    <citation type="journal article" date="2014" name="Int. J. Syst. Evol. Microbiol.">
        <title>Complete genome sequence of Corynebacterium casei LMG S-19264T (=DSM 44701T), isolated from a smear-ripened cheese.</title>
        <authorList>
            <consortium name="US DOE Joint Genome Institute (JGI-PGF)"/>
            <person name="Walter F."/>
            <person name="Albersmeier A."/>
            <person name="Kalinowski J."/>
            <person name="Ruckert C."/>
        </authorList>
    </citation>
    <scope>NUCLEOTIDE SEQUENCE [LARGE SCALE GENOMIC DNA]</scope>
    <source>
        <strain evidence="3 4">CGMCC 4.7111</strain>
    </source>
</reference>
<dbReference type="Pfam" id="PF21948">
    <property type="entry name" value="LplA-B_cat"/>
    <property type="match status" value="2"/>
</dbReference>
<dbReference type="SUPFAM" id="SSF55681">
    <property type="entry name" value="Class II aaRS and biotin synthetases"/>
    <property type="match status" value="1"/>
</dbReference>
<dbReference type="Gene3D" id="3.30.390.50">
    <property type="entry name" value="CO dehydrogenase flavoprotein, C-terminal domain"/>
    <property type="match status" value="1"/>
</dbReference>
<keyword evidence="4" id="KW-1185">Reference proteome</keyword>
<dbReference type="PANTHER" id="PTHR43679">
    <property type="entry name" value="OCTANOYLTRANSFERASE LIPM-RELATED"/>
    <property type="match status" value="1"/>
</dbReference>
<evidence type="ECO:0000313" key="4">
    <source>
        <dbReference type="Proteomes" id="UP000600365"/>
    </source>
</evidence>
<dbReference type="InterPro" id="IPR045864">
    <property type="entry name" value="aa-tRNA-synth_II/BPL/LPL"/>
</dbReference>